<dbReference type="AlphaFoldDB" id="A0A6J7Q9S3"/>
<evidence type="ECO:0000256" key="1">
    <source>
        <dbReference type="SAM" id="Phobius"/>
    </source>
</evidence>
<name>A0A6J7Q9S3_9ZZZZ</name>
<keyword evidence="1" id="KW-0472">Membrane</keyword>
<evidence type="ECO:0000313" key="2">
    <source>
        <dbReference type="EMBL" id="CAB5011044.1"/>
    </source>
</evidence>
<keyword evidence="1" id="KW-1133">Transmembrane helix</keyword>
<proteinExistence type="predicted"/>
<sequence length="59" mass="6456">MLTDDLHHLADSALQIVVDDHMVGDRHSNRFLVERLLQALANLVLGVAAATQPAFLLLP</sequence>
<feature type="transmembrane region" description="Helical" evidence="1">
    <location>
        <begin position="36"/>
        <end position="58"/>
    </location>
</feature>
<keyword evidence="1" id="KW-0812">Transmembrane</keyword>
<protein>
    <submittedName>
        <fullName evidence="2">Unannotated protein</fullName>
    </submittedName>
</protein>
<gene>
    <name evidence="2" type="ORF">UFOPK3931_02817</name>
</gene>
<accession>A0A6J7Q9S3</accession>
<reference evidence="2" key="1">
    <citation type="submission" date="2020-05" db="EMBL/GenBank/DDBJ databases">
        <authorList>
            <person name="Chiriac C."/>
            <person name="Salcher M."/>
            <person name="Ghai R."/>
            <person name="Kavagutti S V."/>
        </authorList>
    </citation>
    <scope>NUCLEOTIDE SEQUENCE</scope>
</reference>
<dbReference type="EMBL" id="CAFBOL010000109">
    <property type="protein sequence ID" value="CAB5011044.1"/>
    <property type="molecule type" value="Genomic_DNA"/>
</dbReference>
<organism evidence="2">
    <name type="scientific">freshwater metagenome</name>
    <dbReference type="NCBI Taxonomy" id="449393"/>
    <lineage>
        <taxon>unclassified sequences</taxon>
        <taxon>metagenomes</taxon>
        <taxon>ecological metagenomes</taxon>
    </lineage>
</organism>